<dbReference type="EMBL" id="CM001882">
    <property type="protein sequence ID" value="EOY03450.1"/>
    <property type="molecule type" value="Genomic_DNA"/>
</dbReference>
<keyword evidence="3" id="KW-1185">Reference proteome</keyword>
<dbReference type="AlphaFoldDB" id="A0A061EEM5"/>
<dbReference type="Gramene" id="EOY03450">
    <property type="protein sequence ID" value="EOY03450"/>
    <property type="gene ID" value="TCM_018528"/>
</dbReference>
<dbReference type="InterPro" id="IPR040256">
    <property type="entry name" value="At4g02000-like"/>
</dbReference>
<evidence type="ECO:0000259" key="1">
    <source>
        <dbReference type="Pfam" id="PF14111"/>
    </source>
</evidence>
<evidence type="ECO:0000313" key="2">
    <source>
        <dbReference type="EMBL" id="EOY03450.1"/>
    </source>
</evidence>
<dbReference type="eggNOG" id="KOG1075">
    <property type="taxonomic scope" value="Eukaryota"/>
</dbReference>
<dbReference type="InterPro" id="IPR025558">
    <property type="entry name" value="DUF4283"/>
</dbReference>
<proteinExistence type="predicted"/>
<feature type="domain" description="DUF4283" evidence="1">
    <location>
        <begin position="108"/>
        <end position="174"/>
    </location>
</feature>
<gene>
    <name evidence="2" type="ORF">TCM_018528</name>
</gene>
<dbReference type="Proteomes" id="UP000026915">
    <property type="component" value="Chromosome 4"/>
</dbReference>
<dbReference type="PANTHER" id="PTHR31286">
    <property type="entry name" value="GLYCINE-RICH CELL WALL STRUCTURAL PROTEIN 1.8-LIKE"/>
    <property type="match status" value="1"/>
</dbReference>
<sequence>MVTGQSSDPPNPSLSVVAPFLRQPTSNPSALVDKTIQLQAIHGVQQVASSQNQAPTSPRFHRKSFLFIVIRGKASVIPITRDPVVYKDRHAVAFFEDKIQALAKPFMLSLVGKFTRMPKLAEIRLAFKGIGLAGAYEIGWLDYKHILIHLFNEHDFNWIWTKQNWFIANQKMWVFKCSLEIEAEKESPIVPIWISFPKLKAHLYEKLVLLLVAKIVGKPLFVDEATTKGSRPSVARICVEYDCRKLPVDQVWIVIQNRETGEVTKKLTVWCWEISPTYHNPRIRTKKHGQIEYVNSVTAGKEISLDVPLSTVRIEKAAISVAQSSTLEGEPFHGHGERNLTEKLTRMREAILIALLGGEESLAPAVERSALREKFKDYFTEPSARVATLLHRDGQQISESGLKSQNVSVDMLEGSGEHSSIDGQGASQIRCLVGHNWVDSTMACPCERMEGYDDNLPNLEFASGKFMYNKKLSTVPPFSGTNPVELEVHPLLWHKGHLDTATLIGRIISLASEEAVDMGENDGVSDDDSISSLAVEIHMPWIVGGDFNTILHSGERLNGAVPHEGCMEDFTVALLDCGLMDGGYEGNAFT</sequence>
<dbReference type="PANTHER" id="PTHR31286:SF179">
    <property type="entry name" value="RNASE H TYPE-1 DOMAIN-CONTAINING PROTEIN"/>
    <property type="match status" value="1"/>
</dbReference>
<dbReference type="InParanoid" id="A0A061EEM5"/>
<dbReference type="Pfam" id="PF14111">
    <property type="entry name" value="DUF4283"/>
    <property type="match status" value="1"/>
</dbReference>
<reference evidence="2 3" key="1">
    <citation type="journal article" date="2013" name="Genome Biol.">
        <title>The genome sequence of the most widely cultivated cacao type and its use to identify candidate genes regulating pod color.</title>
        <authorList>
            <person name="Motamayor J.C."/>
            <person name="Mockaitis K."/>
            <person name="Schmutz J."/>
            <person name="Haiminen N."/>
            <person name="Iii D.L."/>
            <person name="Cornejo O."/>
            <person name="Findley S.D."/>
            <person name="Zheng P."/>
            <person name="Utro F."/>
            <person name="Royaert S."/>
            <person name="Saski C."/>
            <person name="Jenkins J."/>
            <person name="Podicheti R."/>
            <person name="Zhao M."/>
            <person name="Scheffler B.E."/>
            <person name="Stack J.C."/>
            <person name="Feltus F.A."/>
            <person name="Mustiga G.M."/>
            <person name="Amores F."/>
            <person name="Phillips W."/>
            <person name="Marelli J.P."/>
            <person name="May G.D."/>
            <person name="Shapiro H."/>
            <person name="Ma J."/>
            <person name="Bustamante C.D."/>
            <person name="Schnell R.J."/>
            <person name="Main D."/>
            <person name="Gilbert D."/>
            <person name="Parida L."/>
            <person name="Kuhn D.N."/>
        </authorList>
    </citation>
    <scope>NUCLEOTIDE SEQUENCE [LARGE SCALE GENOMIC DNA]</scope>
    <source>
        <strain evidence="3">cv. Matina 1-6</strain>
    </source>
</reference>
<accession>A0A061EEM5</accession>
<organism evidence="2 3">
    <name type="scientific">Theobroma cacao</name>
    <name type="common">Cacao</name>
    <name type="synonym">Cocoa</name>
    <dbReference type="NCBI Taxonomy" id="3641"/>
    <lineage>
        <taxon>Eukaryota</taxon>
        <taxon>Viridiplantae</taxon>
        <taxon>Streptophyta</taxon>
        <taxon>Embryophyta</taxon>
        <taxon>Tracheophyta</taxon>
        <taxon>Spermatophyta</taxon>
        <taxon>Magnoliopsida</taxon>
        <taxon>eudicotyledons</taxon>
        <taxon>Gunneridae</taxon>
        <taxon>Pentapetalae</taxon>
        <taxon>rosids</taxon>
        <taxon>malvids</taxon>
        <taxon>Malvales</taxon>
        <taxon>Malvaceae</taxon>
        <taxon>Byttnerioideae</taxon>
        <taxon>Theobroma</taxon>
    </lineage>
</organism>
<name>A0A061EEM5_THECC</name>
<evidence type="ECO:0000313" key="3">
    <source>
        <dbReference type="Proteomes" id="UP000026915"/>
    </source>
</evidence>
<protein>
    <recommendedName>
        <fullName evidence="1">DUF4283 domain-containing protein</fullName>
    </recommendedName>
</protein>
<dbReference type="HOGENOM" id="CLU_449336_0_0_1"/>